<evidence type="ECO:0000256" key="15">
    <source>
        <dbReference type="ARBA" id="ARBA00023160"/>
    </source>
</evidence>
<dbReference type="PROSITE" id="PS50255">
    <property type="entry name" value="CYTOCHROME_B5_2"/>
    <property type="match status" value="1"/>
</dbReference>
<keyword evidence="10 19" id="KW-1133">Transmembrane helix</keyword>
<dbReference type="InterPro" id="IPR014430">
    <property type="entry name" value="Scs7"/>
</dbReference>
<feature type="binding site" evidence="17">
    <location>
        <position position="254"/>
    </location>
    <ligand>
        <name>Zn(2+)</name>
        <dbReference type="ChEBI" id="CHEBI:29105"/>
        <label>1</label>
    </ligand>
</feature>
<gene>
    <name evidence="21" type="ORF">FFLO_05083</name>
</gene>
<comment type="similarity">
    <text evidence="2 16">Belongs to the sterol desaturase family. SCS7 subfamily.</text>
</comment>
<evidence type="ECO:0000259" key="20">
    <source>
        <dbReference type="PROSITE" id="PS50255"/>
    </source>
</evidence>
<feature type="binding site" evidence="17">
    <location>
        <position position="332"/>
    </location>
    <ligand>
        <name>Zn(2+)</name>
        <dbReference type="ChEBI" id="CHEBI:29105"/>
        <label>1</label>
    </ligand>
</feature>
<dbReference type="PIRSF" id="PIRSF005149">
    <property type="entry name" value="IPC-B_HD"/>
    <property type="match status" value="1"/>
</dbReference>
<feature type="binding site" evidence="17">
    <location>
        <position position="336"/>
    </location>
    <ligand>
        <name>Zn(2+)</name>
        <dbReference type="ChEBI" id="CHEBI:29105"/>
        <label>1</label>
    </ligand>
</feature>
<evidence type="ECO:0000256" key="16">
    <source>
        <dbReference type="PIRNR" id="PIRNR005149"/>
    </source>
</evidence>
<keyword evidence="22" id="KW-1185">Reference proteome</keyword>
<feature type="binding site" evidence="17">
    <location>
        <position position="312"/>
    </location>
    <ligand>
        <name>Zn(2+)</name>
        <dbReference type="ChEBI" id="CHEBI:29105"/>
        <label>1</label>
    </ligand>
</feature>
<evidence type="ECO:0000313" key="21">
    <source>
        <dbReference type="EMBL" id="KAG7530367.1"/>
    </source>
</evidence>
<evidence type="ECO:0000256" key="7">
    <source>
        <dbReference type="ARBA" id="ARBA00022824"/>
    </source>
</evidence>
<organism evidence="21 22">
    <name type="scientific">Filobasidium floriforme</name>
    <dbReference type="NCBI Taxonomy" id="5210"/>
    <lineage>
        <taxon>Eukaryota</taxon>
        <taxon>Fungi</taxon>
        <taxon>Dikarya</taxon>
        <taxon>Basidiomycota</taxon>
        <taxon>Agaricomycotina</taxon>
        <taxon>Tremellomycetes</taxon>
        <taxon>Filobasidiales</taxon>
        <taxon>Filobasidiaceae</taxon>
        <taxon>Filobasidium</taxon>
    </lineage>
</organism>
<evidence type="ECO:0000256" key="13">
    <source>
        <dbReference type="ARBA" id="ARBA00023098"/>
    </source>
</evidence>
<dbReference type="Pfam" id="PF00173">
    <property type="entry name" value="Cyt-b5"/>
    <property type="match status" value="1"/>
</dbReference>
<evidence type="ECO:0000256" key="4">
    <source>
        <dbReference type="ARBA" id="ARBA00022617"/>
    </source>
</evidence>
<evidence type="ECO:0000256" key="6">
    <source>
        <dbReference type="ARBA" id="ARBA00022723"/>
    </source>
</evidence>
<evidence type="ECO:0000256" key="2">
    <source>
        <dbReference type="ARBA" id="ARBA00005747"/>
    </source>
</evidence>
<evidence type="ECO:0000256" key="10">
    <source>
        <dbReference type="ARBA" id="ARBA00022989"/>
    </source>
</evidence>
<evidence type="ECO:0000256" key="12">
    <source>
        <dbReference type="ARBA" id="ARBA00023004"/>
    </source>
</evidence>
<dbReference type="Gene3D" id="3.10.120.10">
    <property type="entry name" value="Cytochrome b5-like heme/steroid binding domain"/>
    <property type="match status" value="1"/>
</dbReference>
<evidence type="ECO:0000256" key="17">
    <source>
        <dbReference type="PIRSR" id="PIRSR005149-1"/>
    </source>
</evidence>
<evidence type="ECO:0000256" key="18">
    <source>
        <dbReference type="PIRSR" id="PIRSR005149-50"/>
    </source>
</evidence>
<proteinExistence type="inferred from homology"/>
<feature type="binding site" evidence="17">
    <location>
        <position position="230"/>
    </location>
    <ligand>
        <name>Zn(2+)</name>
        <dbReference type="ChEBI" id="CHEBI:29105"/>
        <label>1</label>
    </ligand>
</feature>
<feature type="binding site" evidence="17">
    <location>
        <position position="258"/>
    </location>
    <ligand>
        <name>Zn(2+)</name>
        <dbReference type="ChEBI" id="CHEBI:29105"/>
        <label>1</label>
    </ligand>
</feature>
<dbReference type="InterPro" id="IPR036400">
    <property type="entry name" value="Cyt_B5-like_heme/steroid_sf"/>
</dbReference>
<comment type="subcellular location">
    <subcellularLocation>
        <location evidence="1">Endoplasmic reticulum membrane</location>
        <topology evidence="1">Multi-pass membrane protein</topology>
    </subcellularLocation>
</comment>
<dbReference type="InterPro" id="IPR006694">
    <property type="entry name" value="Fatty_acid_hydroxylase"/>
</dbReference>
<keyword evidence="7 16" id="KW-0256">Endoplasmic reticulum</keyword>
<comment type="function">
    <text evidence="16">Ceramide hydroxylase involved in the hydroxylation of sphingolipid-associated very long chain fatty acids. Postulated to hydroxylate the very long chain fatty acid of dihydroceramides and phytoceramides at C-2.</text>
</comment>
<evidence type="ECO:0000256" key="9">
    <source>
        <dbReference type="ARBA" id="ARBA00022833"/>
    </source>
</evidence>
<feature type="domain" description="Cytochrome b5 heme-binding" evidence="20">
    <location>
        <begin position="5"/>
        <end position="84"/>
    </location>
</feature>
<comment type="cofactor">
    <cofactor evidence="18">
        <name>Fe cation</name>
        <dbReference type="ChEBI" id="CHEBI:24875"/>
    </cofactor>
</comment>
<dbReference type="InterPro" id="IPR001199">
    <property type="entry name" value="Cyt_B5-like_heme/steroid-bd"/>
</dbReference>
<keyword evidence="14 16" id="KW-0472">Membrane</keyword>
<keyword evidence="15 16" id="KW-0275">Fatty acid biosynthesis</keyword>
<comment type="caution">
    <text evidence="21">The sequence shown here is derived from an EMBL/GenBank/DDBJ whole genome shotgun (WGS) entry which is preliminary data.</text>
</comment>
<evidence type="ECO:0000256" key="11">
    <source>
        <dbReference type="ARBA" id="ARBA00023002"/>
    </source>
</evidence>
<keyword evidence="4 18" id="KW-0349">Heme</keyword>
<feature type="transmembrane region" description="Helical" evidence="19">
    <location>
        <begin position="167"/>
        <end position="187"/>
    </location>
</feature>
<keyword evidence="12 16" id="KW-0408">Iron</keyword>
<dbReference type="EC" id="1.-.-.-" evidence="16"/>
<dbReference type="GO" id="GO:0006633">
    <property type="term" value="P:fatty acid biosynthetic process"/>
    <property type="evidence" value="ECO:0007669"/>
    <property type="project" value="UniProtKB-KW"/>
</dbReference>
<feature type="binding site" evidence="17">
    <location>
        <position position="316"/>
    </location>
    <ligand>
        <name>Zn(2+)</name>
        <dbReference type="ChEBI" id="CHEBI:29105"/>
        <label>1</label>
    </ligand>
</feature>
<keyword evidence="6 16" id="KW-0479">Metal-binding</keyword>
<dbReference type="Pfam" id="PF04116">
    <property type="entry name" value="FA_hydroxylase"/>
    <property type="match status" value="1"/>
</dbReference>
<evidence type="ECO:0000256" key="1">
    <source>
        <dbReference type="ARBA" id="ARBA00004477"/>
    </source>
</evidence>
<reference evidence="21" key="1">
    <citation type="submission" date="2020-04" db="EMBL/GenBank/DDBJ databases">
        <title>Analysis of mating type loci in Filobasidium floriforme.</title>
        <authorList>
            <person name="Nowrousian M."/>
        </authorList>
    </citation>
    <scope>NUCLEOTIDE SEQUENCE</scope>
    <source>
        <strain evidence="21">CBS 6242</strain>
    </source>
</reference>
<dbReference type="GO" id="GO:0080132">
    <property type="term" value="F:fatty acid 2-hydroxylase activity"/>
    <property type="evidence" value="ECO:0007669"/>
    <property type="project" value="InterPro"/>
</dbReference>
<dbReference type="GO" id="GO:0005506">
    <property type="term" value="F:iron ion binding"/>
    <property type="evidence" value="ECO:0007669"/>
    <property type="project" value="UniProtKB-UniRule"/>
</dbReference>
<dbReference type="GO" id="GO:0005789">
    <property type="term" value="C:endoplasmic reticulum membrane"/>
    <property type="evidence" value="ECO:0007669"/>
    <property type="project" value="UniProtKB-SubCell"/>
</dbReference>
<accession>A0A8K0NPA3</accession>
<evidence type="ECO:0000256" key="8">
    <source>
        <dbReference type="ARBA" id="ARBA00022832"/>
    </source>
</evidence>
<feature type="transmembrane region" description="Helical" evidence="19">
    <location>
        <begin position="207"/>
        <end position="227"/>
    </location>
</feature>
<sequence length="364" mass="41479">MPARDKVYSMVDVAKHNTPKSLWIAYRGKIYDFTEFASDHPGGDGLILKFAGGDMGEAMADPTEHVHSRAAYEMMDEFLIGQLGGSEKIVSEDWVPDPNFHPEDTDTLADFQRSKFIDLQKPLLAQVWKGGFSKEFYLEQVHQPRHVKVSARLFGSDLLEPLTRTKWWVVPMIWLPITAFLGVLSLAQFNDSTSTTTPLPALSTPTALAGFTSSFALGCIVWTILEYTLHRFLFHLDYYLPDNGVAITLHFLLHGIHHYLPMDKLRLVMPPTLFFILETPFTQLAHVIFPKAMANGVITGAFAFYVLYDMVHYFSHHMRVSEGYLADMKKYHLAHHYQNFDLGYGVTSKFWDYVFGTVLPMEVK</sequence>
<dbReference type="PRINTS" id="PR00363">
    <property type="entry name" value="CYTOCHROMEB5"/>
</dbReference>
<feature type="transmembrane region" description="Helical" evidence="19">
    <location>
        <begin position="288"/>
        <end position="308"/>
    </location>
</feature>
<evidence type="ECO:0000256" key="19">
    <source>
        <dbReference type="SAM" id="Phobius"/>
    </source>
</evidence>
<name>A0A8K0NPA3_9TREE</name>
<feature type="binding site" description="axial binding residue" evidence="18">
    <location>
        <position position="40"/>
    </location>
    <ligand>
        <name>heme</name>
        <dbReference type="ChEBI" id="CHEBI:30413"/>
    </ligand>
    <ligandPart>
        <name>Fe</name>
        <dbReference type="ChEBI" id="CHEBI:18248"/>
    </ligandPart>
</feature>
<keyword evidence="11 16" id="KW-0560">Oxidoreductase</keyword>
<keyword evidence="9 17" id="KW-0862">Zinc</keyword>
<keyword evidence="3 16" id="KW-0444">Lipid biosynthesis</keyword>
<dbReference type="PANTHER" id="PTHR12863">
    <property type="entry name" value="FATTY ACID HYDROXYLASE"/>
    <property type="match status" value="1"/>
</dbReference>
<feature type="binding site" evidence="17">
    <location>
        <position position="235"/>
    </location>
    <ligand>
        <name>Zn(2+)</name>
        <dbReference type="ChEBI" id="CHEBI:29105"/>
        <label>1</label>
    </ligand>
</feature>
<keyword evidence="8 16" id="KW-0276">Fatty acid metabolism</keyword>
<feature type="binding site" description="axial binding residue" evidence="18">
    <location>
        <position position="67"/>
    </location>
    <ligand>
        <name>heme</name>
        <dbReference type="ChEBI" id="CHEBI:30413"/>
    </ligand>
    <ligandPart>
        <name>Fe</name>
        <dbReference type="ChEBI" id="CHEBI:18248"/>
    </ligandPart>
</feature>
<evidence type="ECO:0000256" key="14">
    <source>
        <dbReference type="ARBA" id="ARBA00023136"/>
    </source>
</evidence>
<dbReference type="SMART" id="SM01117">
    <property type="entry name" value="Cyt-b5"/>
    <property type="match status" value="1"/>
</dbReference>
<keyword evidence="5 19" id="KW-0812">Transmembrane</keyword>
<evidence type="ECO:0000313" key="22">
    <source>
        <dbReference type="Proteomes" id="UP000812966"/>
    </source>
</evidence>
<dbReference type="EMBL" id="JABELV010000120">
    <property type="protein sequence ID" value="KAG7530367.1"/>
    <property type="molecule type" value="Genomic_DNA"/>
</dbReference>
<feature type="binding site" evidence="17">
    <location>
        <position position="335"/>
    </location>
    <ligand>
        <name>Zn(2+)</name>
        <dbReference type="ChEBI" id="CHEBI:29105"/>
        <label>1</label>
    </ligand>
</feature>
<protein>
    <recommendedName>
        <fullName evidence="16">Ceramide very long chain fatty acid hydroxylase</fullName>
        <ecNumber evidence="16">1.-.-.-</ecNumber>
    </recommendedName>
</protein>
<evidence type="ECO:0000256" key="5">
    <source>
        <dbReference type="ARBA" id="ARBA00022692"/>
    </source>
</evidence>
<feature type="transmembrane region" description="Helical" evidence="19">
    <location>
        <begin position="239"/>
        <end position="260"/>
    </location>
</feature>
<dbReference type="PANTHER" id="PTHR12863:SF1">
    <property type="entry name" value="FATTY ACID 2-HYDROXYLASE"/>
    <property type="match status" value="1"/>
</dbReference>
<dbReference type="OrthoDB" id="2204368at2759"/>
<evidence type="ECO:0000256" key="3">
    <source>
        <dbReference type="ARBA" id="ARBA00022516"/>
    </source>
</evidence>
<dbReference type="AlphaFoldDB" id="A0A8K0NPA3"/>
<dbReference type="SUPFAM" id="SSF55856">
    <property type="entry name" value="Cytochrome b5-like heme/steroid binding domain"/>
    <property type="match status" value="1"/>
</dbReference>
<dbReference type="Proteomes" id="UP000812966">
    <property type="component" value="Unassembled WGS sequence"/>
</dbReference>
<feature type="binding site" evidence="17">
    <location>
        <position position="257"/>
    </location>
    <ligand>
        <name>Zn(2+)</name>
        <dbReference type="ChEBI" id="CHEBI:29105"/>
        <label>1</label>
    </ligand>
</feature>
<dbReference type="FunFam" id="3.10.120.10:FF:000007">
    <property type="entry name" value="Sulfite oxidase, mitochondrial"/>
    <property type="match status" value="1"/>
</dbReference>
<keyword evidence="13 16" id="KW-0443">Lipid metabolism</keyword>
<comment type="cofactor">
    <cofactor evidence="16 17">
        <name>Zn(2+)</name>
        <dbReference type="ChEBI" id="CHEBI:29105"/>
    </cofactor>
    <text evidence="16 17">Binds 2 Zn(2+) ions per subunit that likely form a catalytic dimetal center.</text>
</comment>